<dbReference type="InterPro" id="IPR001077">
    <property type="entry name" value="COMT_C"/>
</dbReference>
<protein>
    <submittedName>
        <fullName evidence="5">O-methyltransferase</fullName>
    </submittedName>
</protein>
<proteinExistence type="predicted"/>
<evidence type="ECO:0000256" key="1">
    <source>
        <dbReference type="ARBA" id="ARBA00022603"/>
    </source>
</evidence>
<feature type="domain" description="O-methyltransferase C-terminal" evidence="4">
    <location>
        <begin position="203"/>
        <end position="394"/>
    </location>
</feature>
<dbReference type="InterPro" id="IPR036390">
    <property type="entry name" value="WH_DNA-bd_sf"/>
</dbReference>
<dbReference type="InterPro" id="IPR016461">
    <property type="entry name" value="COMT-like"/>
</dbReference>
<dbReference type="OrthoDB" id="2410195at2759"/>
<name>A0A9P4NRK8_9PEZI</name>
<dbReference type="AlphaFoldDB" id="A0A9P4NRK8"/>
<dbReference type="InterPro" id="IPR036388">
    <property type="entry name" value="WH-like_DNA-bd_sf"/>
</dbReference>
<dbReference type="EMBL" id="MU007041">
    <property type="protein sequence ID" value="KAF2430168.1"/>
    <property type="molecule type" value="Genomic_DNA"/>
</dbReference>
<dbReference type="PANTHER" id="PTHR43712">
    <property type="entry name" value="PUTATIVE (AFU_ORTHOLOGUE AFUA_4G14580)-RELATED"/>
    <property type="match status" value="1"/>
</dbReference>
<keyword evidence="2" id="KW-0808">Transferase</keyword>
<evidence type="ECO:0000256" key="2">
    <source>
        <dbReference type="ARBA" id="ARBA00022679"/>
    </source>
</evidence>
<dbReference type="GO" id="GO:0008171">
    <property type="term" value="F:O-methyltransferase activity"/>
    <property type="evidence" value="ECO:0007669"/>
    <property type="project" value="InterPro"/>
</dbReference>
<dbReference type="InterPro" id="IPR029063">
    <property type="entry name" value="SAM-dependent_MTases_sf"/>
</dbReference>
<keyword evidence="3" id="KW-0949">S-adenosyl-L-methionine</keyword>
<evidence type="ECO:0000256" key="3">
    <source>
        <dbReference type="ARBA" id="ARBA00022691"/>
    </source>
</evidence>
<comment type="caution">
    <text evidence="5">The sequence shown here is derived from an EMBL/GenBank/DDBJ whole genome shotgun (WGS) entry which is preliminary data.</text>
</comment>
<dbReference type="Proteomes" id="UP000800235">
    <property type="component" value="Unassembled WGS sequence"/>
</dbReference>
<sequence>MTGRLAELTAIISSQTKKIEDYFTANGLPELSFDIHGPSDFPVPSSNIEIHDARRAVVNATSELHDLMVGPREHCRWSAWSYNDNLSMLAVYHFNVAKIVPLDEEASYADIAKAADVDEVNIRRLIRHAMTNRLFREPREGYVAHTAASKILLEDQQMIDWVGLCSEEFFPAAARTIDAMVKYPASQEPTQTGYSLAHCPDQPMFQVIGKDPARAKRFGGAMSSLTGGEGYEVKYLVDSYPWEDLGEATIVDIGGSHGFVCVALAEKFPKLRFVVQDLPKTVADGPSRIPQEFADRIEFQAHDFYTEQPVKDAEIYFFRWICHNQSDKYGTKMLQQLIPALKPGAKIVISDNCLPKPNTADPWDEKITRSMDVTMLELLNAKERDVDDWIELFRLADSRFKFLGAKQPPGSRMSIMEAVWEP</sequence>
<gene>
    <name evidence="5" type="ORF">EJ08DRAFT_670679</name>
</gene>
<dbReference type="PROSITE" id="PS51683">
    <property type="entry name" value="SAM_OMT_II"/>
    <property type="match status" value="1"/>
</dbReference>
<evidence type="ECO:0000313" key="6">
    <source>
        <dbReference type="Proteomes" id="UP000800235"/>
    </source>
</evidence>
<dbReference type="Gene3D" id="3.40.50.150">
    <property type="entry name" value="Vaccinia Virus protein VP39"/>
    <property type="match status" value="1"/>
</dbReference>
<dbReference type="PANTHER" id="PTHR43712:SF16">
    <property type="entry name" value="O-METHYLTRANSFERASE ELCB"/>
    <property type="match status" value="1"/>
</dbReference>
<organism evidence="5 6">
    <name type="scientific">Tothia fuscella</name>
    <dbReference type="NCBI Taxonomy" id="1048955"/>
    <lineage>
        <taxon>Eukaryota</taxon>
        <taxon>Fungi</taxon>
        <taxon>Dikarya</taxon>
        <taxon>Ascomycota</taxon>
        <taxon>Pezizomycotina</taxon>
        <taxon>Dothideomycetes</taxon>
        <taxon>Pleosporomycetidae</taxon>
        <taxon>Venturiales</taxon>
        <taxon>Cylindrosympodiaceae</taxon>
        <taxon>Tothia</taxon>
    </lineage>
</organism>
<evidence type="ECO:0000259" key="4">
    <source>
        <dbReference type="Pfam" id="PF00891"/>
    </source>
</evidence>
<evidence type="ECO:0000313" key="5">
    <source>
        <dbReference type="EMBL" id="KAF2430168.1"/>
    </source>
</evidence>
<dbReference type="SUPFAM" id="SSF53335">
    <property type="entry name" value="S-adenosyl-L-methionine-dependent methyltransferases"/>
    <property type="match status" value="1"/>
</dbReference>
<keyword evidence="6" id="KW-1185">Reference proteome</keyword>
<keyword evidence="1" id="KW-0489">Methyltransferase</keyword>
<dbReference type="SUPFAM" id="SSF46785">
    <property type="entry name" value="Winged helix' DNA-binding domain"/>
    <property type="match status" value="1"/>
</dbReference>
<reference evidence="5" key="1">
    <citation type="journal article" date="2020" name="Stud. Mycol.">
        <title>101 Dothideomycetes genomes: a test case for predicting lifestyles and emergence of pathogens.</title>
        <authorList>
            <person name="Haridas S."/>
            <person name="Albert R."/>
            <person name="Binder M."/>
            <person name="Bloem J."/>
            <person name="Labutti K."/>
            <person name="Salamov A."/>
            <person name="Andreopoulos B."/>
            <person name="Baker S."/>
            <person name="Barry K."/>
            <person name="Bills G."/>
            <person name="Bluhm B."/>
            <person name="Cannon C."/>
            <person name="Castanera R."/>
            <person name="Culley D."/>
            <person name="Daum C."/>
            <person name="Ezra D."/>
            <person name="Gonzalez J."/>
            <person name="Henrissat B."/>
            <person name="Kuo A."/>
            <person name="Liang C."/>
            <person name="Lipzen A."/>
            <person name="Lutzoni F."/>
            <person name="Magnuson J."/>
            <person name="Mondo S."/>
            <person name="Nolan M."/>
            <person name="Ohm R."/>
            <person name="Pangilinan J."/>
            <person name="Park H.-J."/>
            <person name="Ramirez L."/>
            <person name="Alfaro M."/>
            <person name="Sun H."/>
            <person name="Tritt A."/>
            <person name="Yoshinaga Y."/>
            <person name="Zwiers L.-H."/>
            <person name="Turgeon B."/>
            <person name="Goodwin S."/>
            <person name="Spatafora J."/>
            <person name="Crous P."/>
            <person name="Grigoriev I."/>
        </authorList>
    </citation>
    <scope>NUCLEOTIDE SEQUENCE</scope>
    <source>
        <strain evidence="5">CBS 130266</strain>
    </source>
</reference>
<dbReference type="Pfam" id="PF00891">
    <property type="entry name" value="Methyltransf_2"/>
    <property type="match status" value="1"/>
</dbReference>
<accession>A0A9P4NRK8</accession>
<dbReference type="GO" id="GO:0032259">
    <property type="term" value="P:methylation"/>
    <property type="evidence" value="ECO:0007669"/>
    <property type="project" value="UniProtKB-KW"/>
</dbReference>
<dbReference type="Gene3D" id="1.10.10.10">
    <property type="entry name" value="Winged helix-like DNA-binding domain superfamily/Winged helix DNA-binding domain"/>
    <property type="match status" value="1"/>
</dbReference>